<dbReference type="AlphaFoldDB" id="A0A7W4IS42"/>
<evidence type="ECO:0000256" key="2">
    <source>
        <dbReference type="ARBA" id="ARBA00004196"/>
    </source>
</evidence>
<dbReference type="InterPro" id="IPR018194">
    <property type="entry name" value="Ni-dep_hyd_lsu_Ni_BS"/>
</dbReference>
<dbReference type="GO" id="GO:0008901">
    <property type="term" value="F:ferredoxin hydrogenase activity"/>
    <property type="evidence" value="ECO:0007669"/>
    <property type="project" value="InterPro"/>
</dbReference>
<keyword evidence="6 8" id="KW-0560">Oxidoreductase</keyword>
<comment type="cofactor">
    <cofactor evidence="1 7">
        <name>Ni(2+)</name>
        <dbReference type="ChEBI" id="CHEBI:49786"/>
    </cofactor>
</comment>
<dbReference type="Gene3D" id="1.10.645.10">
    <property type="entry name" value="Cytochrome-c3 Hydrogenase, chain B"/>
    <property type="match status" value="1"/>
</dbReference>
<comment type="similarity">
    <text evidence="3 8">Belongs to the [NiFe]/[NiFeSe] hydrogenase large subunit family.</text>
</comment>
<dbReference type="GO" id="GO:0030313">
    <property type="term" value="C:cell envelope"/>
    <property type="evidence" value="ECO:0007669"/>
    <property type="project" value="UniProtKB-SubCell"/>
</dbReference>
<evidence type="ECO:0000256" key="1">
    <source>
        <dbReference type="ARBA" id="ARBA00001967"/>
    </source>
</evidence>
<feature type="binding site" evidence="7">
    <location>
        <position position="488"/>
    </location>
    <ligand>
        <name>Fe cation</name>
        <dbReference type="ChEBI" id="CHEBI:24875"/>
    </ligand>
</feature>
<comment type="subcellular location">
    <subcellularLocation>
        <location evidence="2">Cell envelope</location>
    </subcellularLocation>
</comment>
<dbReference type="SUPFAM" id="SSF56762">
    <property type="entry name" value="HydB/Nqo4-like"/>
    <property type="match status" value="1"/>
</dbReference>
<dbReference type="PROSITE" id="PS00508">
    <property type="entry name" value="NI_HGENASE_L_2"/>
    <property type="match status" value="1"/>
</dbReference>
<evidence type="ECO:0000256" key="4">
    <source>
        <dbReference type="ARBA" id="ARBA00022596"/>
    </source>
</evidence>
<feature type="binding site" evidence="7">
    <location>
        <position position="68"/>
    </location>
    <ligand>
        <name>Fe cation</name>
        <dbReference type="ChEBI" id="CHEBI:24875"/>
    </ligand>
</feature>
<evidence type="ECO:0000256" key="5">
    <source>
        <dbReference type="ARBA" id="ARBA00022723"/>
    </source>
</evidence>
<dbReference type="InterPro" id="IPR029014">
    <property type="entry name" value="NiFe-Hase_large"/>
</dbReference>
<evidence type="ECO:0000313" key="9">
    <source>
        <dbReference type="EMBL" id="MBB2168021.1"/>
    </source>
</evidence>
<feature type="binding site" evidence="7">
    <location>
        <position position="485"/>
    </location>
    <ligand>
        <name>Ni(2+)</name>
        <dbReference type="ChEBI" id="CHEBI:49786"/>
    </ligand>
</feature>
<comment type="caution">
    <text evidence="9">The sequence shown here is derived from an EMBL/GenBank/DDBJ whole genome shotgun (WGS) entry which is preliminary data.</text>
</comment>
<dbReference type="Proteomes" id="UP000559860">
    <property type="component" value="Unassembled WGS sequence"/>
</dbReference>
<accession>A0A7W4IS42</accession>
<gene>
    <name evidence="9" type="ORF">HLH36_06555</name>
</gene>
<dbReference type="GO" id="GO:0016151">
    <property type="term" value="F:nickel cation binding"/>
    <property type="evidence" value="ECO:0007669"/>
    <property type="project" value="InterPro"/>
</dbReference>
<sequence length="491" mass="52451">MTEQGTTRLVVGPFNRVEGDLEVRLDIADGQVRAAQVNATLFRGIERILEGRDPMDALAIAPRICGICSVSQSHAVALALAGVMGIGPAANGQVATNLILATENLADHLTHFHLFFMPDFARADYEGRPWFARAHARFAAMRGTAARSILQTRALLLHVMGVLAGHWPHTLAIQPGGVSRGVGMQECARLGSILAGVRAALEENLFGTVLEEVAALADVAALETWRTQGPQGDFRLFLEIAADLELERSGRAYDRFLSYGAYPGGLAAGEEARLWPGGLFVDGGTRALEIAAVTEDHAVSHMDDHDHPHPPFAGSTIPRLRDGAAYSWCKAPRLSGLPYETGALARQLVAGQPLARDLVARGGGNVLSRVVARLVESARLLIAMEGWVRMLRPGAPWCHVQGAVPDGRAVGMTEAARGALGHWLRVEGGRIAGYQIIAPTTWNFSPRDGSGTPGPLERALVGAPVRPGERAPLSVQHIVRSFDPCMACTVH</sequence>
<evidence type="ECO:0000256" key="8">
    <source>
        <dbReference type="RuleBase" id="RU003896"/>
    </source>
</evidence>
<dbReference type="PANTHER" id="PTHR42958:SF4">
    <property type="entry name" value="HYDROGENASE EXPRESSION_FORMATION PROTEIN HUPK"/>
    <property type="match status" value="1"/>
</dbReference>
<reference evidence="9 10" key="1">
    <citation type="submission" date="2020-04" db="EMBL/GenBank/DDBJ databases">
        <title>Description of novel Gluconacetobacter.</title>
        <authorList>
            <person name="Sombolestani A."/>
        </authorList>
    </citation>
    <scope>NUCLEOTIDE SEQUENCE [LARGE SCALE GENOMIC DNA]</scope>
    <source>
        <strain evidence="9 10">LMG 27801</strain>
    </source>
</reference>
<feature type="binding site" evidence="7">
    <location>
        <position position="436"/>
    </location>
    <ligand>
        <name>Mg(2+)</name>
        <dbReference type="ChEBI" id="CHEBI:18420"/>
    </ligand>
</feature>
<keyword evidence="5 7" id="KW-0479">Metal-binding</keyword>
<keyword evidence="4 7" id="KW-0533">Nickel</keyword>
<comment type="cofactor">
    <cofactor evidence="7">
        <name>Fe cation</name>
        <dbReference type="ChEBI" id="CHEBI:24875"/>
    </cofactor>
</comment>
<name>A0A7W4IS42_9PROT</name>
<dbReference type="InterPro" id="IPR001501">
    <property type="entry name" value="Ni-dep_hyd_lsu"/>
</dbReference>
<feature type="binding site" evidence="7">
    <location>
        <position position="46"/>
    </location>
    <ligand>
        <name>Mg(2+)</name>
        <dbReference type="ChEBI" id="CHEBI:18420"/>
    </ligand>
</feature>
<organism evidence="9 10">
    <name type="scientific">Gluconacetobacter aggeris</name>
    <dbReference type="NCBI Taxonomy" id="1286186"/>
    <lineage>
        <taxon>Bacteria</taxon>
        <taxon>Pseudomonadati</taxon>
        <taxon>Pseudomonadota</taxon>
        <taxon>Alphaproteobacteria</taxon>
        <taxon>Acetobacterales</taxon>
        <taxon>Acetobacteraceae</taxon>
        <taxon>Gluconacetobacter</taxon>
    </lineage>
</organism>
<dbReference type="PANTHER" id="PTHR42958">
    <property type="entry name" value="HYDROGENASE-2 LARGE CHAIN"/>
    <property type="match status" value="1"/>
</dbReference>
<proteinExistence type="inferred from homology"/>
<dbReference type="PROSITE" id="PS00507">
    <property type="entry name" value="NI_HGENASE_L_1"/>
    <property type="match status" value="1"/>
</dbReference>
<keyword evidence="10" id="KW-1185">Reference proteome</keyword>
<evidence type="ECO:0000313" key="10">
    <source>
        <dbReference type="Proteomes" id="UP000559860"/>
    </source>
</evidence>
<feature type="binding site" evidence="7">
    <location>
        <position position="68"/>
    </location>
    <ligand>
        <name>Ni(2+)</name>
        <dbReference type="ChEBI" id="CHEBI:49786"/>
    </ligand>
</feature>
<dbReference type="RefSeq" id="WP_182985623.1">
    <property type="nucleotide sequence ID" value="NZ_JABEQD010000003.1"/>
</dbReference>
<feature type="binding site" evidence="7">
    <location>
        <position position="491"/>
    </location>
    <ligand>
        <name>Mg(2+)</name>
        <dbReference type="ChEBI" id="CHEBI:18420"/>
    </ligand>
</feature>
<feature type="binding site" evidence="7">
    <location>
        <position position="65"/>
    </location>
    <ligand>
        <name>Ni(2+)</name>
        <dbReference type="ChEBI" id="CHEBI:49786"/>
    </ligand>
</feature>
<evidence type="ECO:0000256" key="3">
    <source>
        <dbReference type="ARBA" id="ARBA00009292"/>
    </source>
</evidence>
<keyword evidence="7" id="KW-0460">Magnesium</keyword>
<protein>
    <submittedName>
        <fullName evidence="9">HupV protein</fullName>
    </submittedName>
</protein>
<dbReference type="InterPro" id="IPR050867">
    <property type="entry name" value="NiFe/NiFeSe_hydrgnase_LSU"/>
</dbReference>
<dbReference type="Pfam" id="PF00374">
    <property type="entry name" value="NiFeSe_Hases"/>
    <property type="match status" value="2"/>
</dbReference>
<dbReference type="EMBL" id="JABEQD010000003">
    <property type="protein sequence ID" value="MBB2168021.1"/>
    <property type="molecule type" value="Genomic_DNA"/>
</dbReference>
<evidence type="ECO:0000256" key="7">
    <source>
        <dbReference type="PIRSR" id="PIRSR601501-1"/>
    </source>
</evidence>
<evidence type="ECO:0000256" key="6">
    <source>
        <dbReference type="ARBA" id="ARBA00023002"/>
    </source>
</evidence>
<keyword evidence="7" id="KW-0408">Iron</keyword>